<keyword evidence="3" id="KW-1185">Reference proteome</keyword>
<dbReference type="Proteomes" id="UP001185015">
    <property type="component" value="Unassembled WGS sequence"/>
</dbReference>
<name>A0AA90U1G4_9EURY</name>
<accession>A0AA90U1G4</accession>
<dbReference type="AlphaFoldDB" id="A0AA90U1G4"/>
<proteinExistence type="predicted"/>
<dbReference type="EMBL" id="JAVDQI010000015">
    <property type="protein sequence ID" value="MDR6223932.1"/>
    <property type="molecule type" value="Genomic_DNA"/>
</dbReference>
<dbReference type="RefSeq" id="WP_270095472.1">
    <property type="nucleotide sequence ID" value="NZ_JAQFFK010000001.1"/>
</dbReference>
<dbReference type="InterPro" id="IPR027417">
    <property type="entry name" value="P-loop_NTPase"/>
</dbReference>
<protein>
    <submittedName>
        <fullName evidence="2">Histone H3/H4</fullName>
    </submittedName>
</protein>
<sequence length="417" mass="48207">MPEEIAEEFIVADNLDFAWSNFDPFYTLPAKSPFHVEREGKPLYRLIRALLRQHKQSPKYFYSGHRGCGKSTELNILAENEDIKEKFFVVKYSMKEVCDVQNLNYIDVLFSIGAQLFIQYTDAGNELKPELIKELEAWQSSVIEQINEEGKVNETSLEGGIKTFFVSIMGKIKSEQSTRKIIRQTIEPRLSDLIAKINMIIANIEGQENKKVLVLIDDLDKPRLEEAETIFYDNQTAITQPLCYIVYTVPIAIFFSQKSVAVRDTNFCLPNIKLHYKNKRDELYDSGYELMKKFVHKRMNEDLIELDALELAIKTGAGVFRETARVMQIAIDSAIENGRTIIKTEDVERAASEIRSDFKRILESKDYYTLKEIYKNNDLQGIEKIAHLLHNLSVLEYVNGENWCDVHPTLEEILLHD</sequence>
<dbReference type="InterPro" id="IPR011646">
    <property type="entry name" value="KAP_P-loop"/>
</dbReference>
<dbReference type="SUPFAM" id="SSF52540">
    <property type="entry name" value="P-loop containing nucleoside triphosphate hydrolases"/>
    <property type="match status" value="1"/>
</dbReference>
<evidence type="ECO:0000259" key="1">
    <source>
        <dbReference type="Pfam" id="PF07693"/>
    </source>
</evidence>
<gene>
    <name evidence="2" type="ORF">J2750_002413</name>
</gene>
<organism evidence="2 3">
    <name type="scientific">Methanococcoides alaskense</name>
    <dbReference type="NCBI Taxonomy" id="325778"/>
    <lineage>
        <taxon>Archaea</taxon>
        <taxon>Methanobacteriati</taxon>
        <taxon>Methanobacteriota</taxon>
        <taxon>Stenosarchaea group</taxon>
        <taxon>Methanomicrobia</taxon>
        <taxon>Methanosarcinales</taxon>
        <taxon>Methanosarcinaceae</taxon>
        <taxon>Methanococcoides</taxon>
    </lineage>
</organism>
<feature type="domain" description="KAP NTPase" evidence="1">
    <location>
        <begin position="67"/>
        <end position="234"/>
    </location>
</feature>
<reference evidence="2 3" key="1">
    <citation type="submission" date="2023-07" db="EMBL/GenBank/DDBJ databases">
        <title>Genomic Encyclopedia of Type Strains, Phase IV (KMG-IV): sequencing the most valuable type-strain genomes for metagenomic binning, comparative biology and taxonomic classification.</title>
        <authorList>
            <person name="Goeker M."/>
        </authorList>
    </citation>
    <scope>NUCLEOTIDE SEQUENCE [LARGE SCALE GENOMIC DNA]</scope>
    <source>
        <strain evidence="2 3">DSM 17273</strain>
    </source>
</reference>
<evidence type="ECO:0000313" key="3">
    <source>
        <dbReference type="Proteomes" id="UP001185015"/>
    </source>
</evidence>
<dbReference type="Pfam" id="PF07693">
    <property type="entry name" value="KAP_NTPase"/>
    <property type="match status" value="1"/>
</dbReference>
<evidence type="ECO:0000313" key="2">
    <source>
        <dbReference type="EMBL" id="MDR6223932.1"/>
    </source>
</evidence>
<comment type="caution">
    <text evidence="2">The sequence shown here is derived from an EMBL/GenBank/DDBJ whole genome shotgun (WGS) entry which is preliminary data.</text>
</comment>